<protein>
    <submittedName>
        <fullName evidence="14">TonB-dependent receptor</fullName>
    </submittedName>
</protein>
<evidence type="ECO:0000256" key="1">
    <source>
        <dbReference type="ARBA" id="ARBA00004571"/>
    </source>
</evidence>
<dbReference type="PANTHER" id="PTHR30069:SF40">
    <property type="entry name" value="TONB-DEPENDENT RECEPTOR NMB0964-RELATED"/>
    <property type="match status" value="1"/>
</dbReference>
<evidence type="ECO:0000256" key="5">
    <source>
        <dbReference type="ARBA" id="ARBA00023077"/>
    </source>
</evidence>
<dbReference type="InterPro" id="IPR000531">
    <property type="entry name" value="Beta-barrel_TonB"/>
</dbReference>
<dbReference type="InterPro" id="IPR037066">
    <property type="entry name" value="Plug_dom_sf"/>
</dbReference>
<keyword evidence="15" id="KW-1185">Reference proteome</keyword>
<keyword evidence="11" id="KW-0732">Signal</keyword>
<dbReference type="InterPro" id="IPR036942">
    <property type="entry name" value="Beta-barrel_TonB_sf"/>
</dbReference>
<dbReference type="InterPro" id="IPR012910">
    <property type="entry name" value="Plug_dom"/>
</dbReference>
<evidence type="ECO:0000256" key="10">
    <source>
        <dbReference type="SAM" id="MobiDB-lite"/>
    </source>
</evidence>
<gene>
    <name evidence="14" type="ORF">PK98_13370</name>
</gene>
<evidence type="ECO:0000256" key="8">
    <source>
        <dbReference type="PROSITE-ProRule" id="PRU01360"/>
    </source>
</evidence>
<dbReference type="OrthoDB" id="9795928at2"/>
<comment type="similarity">
    <text evidence="8 9">Belongs to the TonB-dependent receptor family.</text>
</comment>
<dbReference type="AlphaFoldDB" id="A0A0B2BXY5"/>
<dbReference type="Proteomes" id="UP000030988">
    <property type="component" value="Unassembled WGS sequence"/>
</dbReference>
<name>A0A0B2BXY5_9SPHN</name>
<evidence type="ECO:0000256" key="7">
    <source>
        <dbReference type="ARBA" id="ARBA00023237"/>
    </source>
</evidence>
<feature type="chain" id="PRO_5002068842" evidence="11">
    <location>
        <begin position="23"/>
        <end position="715"/>
    </location>
</feature>
<evidence type="ECO:0000256" key="2">
    <source>
        <dbReference type="ARBA" id="ARBA00022448"/>
    </source>
</evidence>
<accession>A0A0B2BXY5</accession>
<evidence type="ECO:0000256" key="6">
    <source>
        <dbReference type="ARBA" id="ARBA00023136"/>
    </source>
</evidence>
<dbReference type="PROSITE" id="PS52016">
    <property type="entry name" value="TONB_DEPENDENT_REC_3"/>
    <property type="match status" value="1"/>
</dbReference>
<dbReference type="Pfam" id="PF07715">
    <property type="entry name" value="Plug"/>
    <property type="match status" value="1"/>
</dbReference>
<evidence type="ECO:0000259" key="13">
    <source>
        <dbReference type="Pfam" id="PF07715"/>
    </source>
</evidence>
<keyword evidence="14" id="KW-0675">Receptor</keyword>
<comment type="subcellular location">
    <subcellularLocation>
        <location evidence="1 8">Cell outer membrane</location>
        <topology evidence="1 8">Multi-pass membrane protein</topology>
    </subcellularLocation>
</comment>
<evidence type="ECO:0000313" key="15">
    <source>
        <dbReference type="Proteomes" id="UP000030988"/>
    </source>
</evidence>
<feature type="compositionally biased region" description="Basic and acidic residues" evidence="10">
    <location>
        <begin position="298"/>
        <end position="327"/>
    </location>
</feature>
<feature type="region of interest" description="Disordered" evidence="10">
    <location>
        <begin position="297"/>
        <end position="327"/>
    </location>
</feature>
<dbReference type="GO" id="GO:0015344">
    <property type="term" value="F:siderophore uptake transmembrane transporter activity"/>
    <property type="evidence" value="ECO:0007669"/>
    <property type="project" value="TreeGrafter"/>
</dbReference>
<evidence type="ECO:0000256" key="9">
    <source>
        <dbReference type="RuleBase" id="RU003357"/>
    </source>
</evidence>
<dbReference type="Gene3D" id="2.170.130.10">
    <property type="entry name" value="TonB-dependent receptor, plug domain"/>
    <property type="match status" value="1"/>
</dbReference>
<comment type="caution">
    <text evidence="14">The sequence shown here is derived from an EMBL/GenBank/DDBJ whole genome shotgun (WGS) entry which is preliminary data.</text>
</comment>
<keyword evidence="6 8" id="KW-0472">Membrane</keyword>
<organism evidence="14 15">
    <name type="scientific">Croceibacterium mercuriale</name>
    <dbReference type="NCBI Taxonomy" id="1572751"/>
    <lineage>
        <taxon>Bacteria</taxon>
        <taxon>Pseudomonadati</taxon>
        <taxon>Pseudomonadota</taxon>
        <taxon>Alphaproteobacteria</taxon>
        <taxon>Sphingomonadales</taxon>
        <taxon>Erythrobacteraceae</taxon>
        <taxon>Croceibacterium</taxon>
    </lineage>
</organism>
<keyword evidence="4 8" id="KW-0812">Transmembrane</keyword>
<dbReference type="PANTHER" id="PTHR30069">
    <property type="entry name" value="TONB-DEPENDENT OUTER MEMBRANE RECEPTOR"/>
    <property type="match status" value="1"/>
</dbReference>
<dbReference type="STRING" id="1572751.PK98_13370"/>
<dbReference type="Pfam" id="PF00593">
    <property type="entry name" value="TonB_dep_Rec_b-barrel"/>
    <property type="match status" value="1"/>
</dbReference>
<keyword evidence="2 8" id="KW-0813">Transport</keyword>
<reference evidence="14 15" key="1">
    <citation type="submission" date="2014-11" db="EMBL/GenBank/DDBJ databases">
        <title>Draft genome sequence of Kirrobacter mercurialis.</title>
        <authorList>
            <person name="Coil D.A."/>
            <person name="Eisen J.A."/>
        </authorList>
    </citation>
    <scope>NUCLEOTIDE SEQUENCE [LARGE SCALE GENOMIC DNA]</scope>
    <source>
        <strain evidence="14 15">Coronado</strain>
    </source>
</reference>
<dbReference type="Gene3D" id="2.40.170.20">
    <property type="entry name" value="TonB-dependent receptor, beta-barrel domain"/>
    <property type="match status" value="1"/>
</dbReference>
<feature type="signal peptide" evidence="11">
    <location>
        <begin position="1"/>
        <end position="22"/>
    </location>
</feature>
<evidence type="ECO:0000256" key="11">
    <source>
        <dbReference type="SAM" id="SignalP"/>
    </source>
</evidence>
<keyword evidence="5 9" id="KW-0798">TonB box</keyword>
<evidence type="ECO:0000313" key="14">
    <source>
        <dbReference type="EMBL" id="KHL24867.1"/>
    </source>
</evidence>
<dbReference type="GO" id="GO:0044718">
    <property type="term" value="P:siderophore transmembrane transport"/>
    <property type="evidence" value="ECO:0007669"/>
    <property type="project" value="TreeGrafter"/>
</dbReference>
<evidence type="ECO:0000259" key="12">
    <source>
        <dbReference type="Pfam" id="PF00593"/>
    </source>
</evidence>
<feature type="domain" description="TonB-dependent receptor-like beta-barrel" evidence="12">
    <location>
        <begin position="260"/>
        <end position="684"/>
    </location>
</feature>
<dbReference type="EMBL" id="JTDN01000002">
    <property type="protein sequence ID" value="KHL24867.1"/>
    <property type="molecule type" value="Genomic_DNA"/>
</dbReference>
<feature type="domain" description="TonB-dependent receptor plug" evidence="13">
    <location>
        <begin position="50"/>
        <end position="153"/>
    </location>
</feature>
<dbReference type="GO" id="GO:0009279">
    <property type="term" value="C:cell outer membrane"/>
    <property type="evidence" value="ECO:0007669"/>
    <property type="project" value="UniProtKB-SubCell"/>
</dbReference>
<dbReference type="SUPFAM" id="SSF56935">
    <property type="entry name" value="Porins"/>
    <property type="match status" value="1"/>
</dbReference>
<keyword evidence="3 8" id="KW-1134">Transmembrane beta strand</keyword>
<evidence type="ECO:0000256" key="3">
    <source>
        <dbReference type="ARBA" id="ARBA00022452"/>
    </source>
</evidence>
<proteinExistence type="inferred from homology"/>
<dbReference type="RefSeq" id="WP_039097332.1">
    <property type="nucleotide sequence ID" value="NZ_JTDN01000002.1"/>
</dbReference>
<evidence type="ECO:0000256" key="4">
    <source>
        <dbReference type="ARBA" id="ARBA00022692"/>
    </source>
</evidence>
<dbReference type="InterPro" id="IPR039426">
    <property type="entry name" value="TonB-dep_rcpt-like"/>
</dbReference>
<keyword evidence="7 8" id="KW-0998">Cell outer membrane</keyword>
<sequence>MPRHVLLAATALITLLPAAALAQQAGNARSTGDDFHGPIVVTAAGLDRLDLLAGTSVVSGLELQRNMNSQIGDVLDKVPGVASTGFVPGAARPILRGLGGDRVRVLVDGLGTADAGNVSDDHGVAIDPLIATSVEVLRGPAVLLYGSQAIGGAVNIITRRLPERRLEEAVHVDAMAGIDDAYDRRQAGASVDLRLTPDLIFHVDGAWQKTNDLEVPGYVLARDLRSDLLADAAEHAADGETDEAAELTGLANQRGMVRNTASEQTSLGTSLNWFSGNSSFAAGFSYFDSDYGVPSRPGFEHAHGEEGEDHDHDHGHEAGEEAGHGEENVTIGLRQYRGDLKGVVDLGTGLFREARTRLAYTDYSHTEFEGDEIGTVFDVETVEGRLELVQNRREGWGGSVGVQFQHINFAATGEEAFVPPNETESIALFTLQEVDLGPAELEAGARYEHTTIDVNALDEHREFDAFSGSLGLSAQLTGALRIGLNGSHAERAPVALELYAEGPHVATQLFEVGNGDLDKERSWGLEGYVRGNLGPARLSASVYRNWFENFIYLTETDEEADGLPVAFFGQQAMDQWGVEAEAQLPLITREAFGLLADVRADYTRATLDDGSPVPRIPPLALLGALEANLGHFDARAEVQWFDDQDRVQGAETTTDSFTFVNLSLAWHPVEGSNNFTLLLQGDNVFDVQGRNHASFTKDYVPLAGRNVRLTARLSL</sequence>